<evidence type="ECO:0000313" key="2">
    <source>
        <dbReference type="Proteomes" id="UP000324222"/>
    </source>
</evidence>
<accession>A0A5B7GDY1</accession>
<name>A0A5B7GDY1_PORTR</name>
<dbReference type="AlphaFoldDB" id="A0A5B7GDY1"/>
<evidence type="ECO:0000313" key="1">
    <source>
        <dbReference type="EMBL" id="MPC55493.1"/>
    </source>
</evidence>
<sequence>MSGVDRTHQLICPAAVSHVVAAGKINTRAHATTCLAPTLDCGFSSGRRVSASARPGWGPEVNARHAGWHYRDALLSRRGACTALRYVKCSDVWARRLGYNCAAARREAVRRCGGAVRIV</sequence>
<dbReference type="Proteomes" id="UP000324222">
    <property type="component" value="Unassembled WGS sequence"/>
</dbReference>
<proteinExistence type="predicted"/>
<keyword evidence="2" id="KW-1185">Reference proteome</keyword>
<comment type="caution">
    <text evidence="1">The sequence shown here is derived from an EMBL/GenBank/DDBJ whole genome shotgun (WGS) entry which is preliminary data.</text>
</comment>
<dbReference type="EMBL" id="VSRR010013227">
    <property type="protein sequence ID" value="MPC55493.1"/>
    <property type="molecule type" value="Genomic_DNA"/>
</dbReference>
<protein>
    <submittedName>
        <fullName evidence="1">Uncharacterized protein</fullName>
    </submittedName>
</protein>
<reference evidence="1 2" key="1">
    <citation type="submission" date="2019-05" db="EMBL/GenBank/DDBJ databases">
        <title>Another draft genome of Portunus trituberculatus and its Hox gene families provides insights of decapod evolution.</title>
        <authorList>
            <person name="Jeong J.-H."/>
            <person name="Song I."/>
            <person name="Kim S."/>
            <person name="Choi T."/>
            <person name="Kim D."/>
            <person name="Ryu S."/>
            <person name="Kim W."/>
        </authorList>
    </citation>
    <scope>NUCLEOTIDE SEQUENCE [LARGE SCALE GENOMIC DNA]</scope>
    <source>
        <tissue evidence="1">Muscle</tissue>
    </source>
</reference>
<gene>
    <name evidence="1" type="ORF">E2C01_049431</name>
</gene>
<organism evidence="1 2">
    <name type="scientific">Portunus trituberculatus</name>
    <name type="common">Swimming crab</name>
    <name type="synonym">Neptunus trituberculatus</name>
    <dbReference type="NCBI Taxonomy" id="210409"/>
    <lineage>
        <taxon>Eukaryota</taxon>
        <taxon>Metazoa</taxon>
        <taxon>Ecdysozoa</taxon>
        <taxon>Arthropoda</taxon>
        <taxon>Crustacea</taxon>
        <taxon>Multicrustacea</taxon>
        <taxon>Malacostraca</taxon>
        <taxon>Eumalacostraca</taxon>
        <taxon>Eucarida</taxon>
        <taxon>Decapoda</taxon>
        <taxon>Pleocyemata</taxon>
        <taxon>Brachyura</taxon>
        <taxon>Eubrachyura</taxon>
        <taxon>Portunoidea</taxon>
        <taxon>Portunidae</taxon>
        <taxon>Portuninae</taxon>
        <taxon>Portunus</taxon>
    </lineage>
</organism>